<sequence length="1317" mass="142883">MATVVLSAAGAAIGGGIGGSVLGLSSAVIGQAVGASIGRALDQRLMGQGSETVETGRIDRFRLTGVEEGADVPRLFGRNRVAGQVIWSTNFRETTHVSGGKSGGKGQPPEPKIKEYRYSVSLAVALCQGEIAGIARVWADGVELAPKDLNMRVYPGSETQLPDPLMEAVEGAGAVPAYRGTAYVVFENLALGQFGNRVPQFNFEVLRPASAVAPEAASELAHGLKGVALMPGTGEYALASSTVKVSKAWREGWNNSRNAKSRTVNRNAPSGKTDLVTSLERLGSEMPGCDKASLIVSWFGDDLRVGECQLKPKVEFRSEDSKSMPWSVSGVSRAAAPTVARKDGAPVYGGTPTDQSVVEAIRHMHARGTAVMFYPFILMEQLAGNGLPDPWTGAEDQPELPWRGRITSSIAAGREGSPDGTAAAEAEVRAFFGAAERGDFRHNANTVDYTGPTEWSFRRFILHYAHLCAVAGGVETFCIGSEMRGLTWIRGEANRFVAVEELIRLAGDVRAILGSECKISYAADWSEYFGYQPQDGSGDRFFHLDPLWADDNIDFIGIDNYMPLSDWREGENHADAGWGSIYDLDYLKSNIEGGEGYDWYYHSQTAQDAQIRTPITDESFDEPWIWRYKDIRNWWTHFHHERVGGVRQEAATDWVPQSKPIWFTEFGCAAIDKGTNEPNKFLDPKSSESALPRASDGRRDETIQMQYYRAMLQYWGDESINPLSEIYGGPMIDMDNAFAWAWDARPYPEFPLYVDIWDDGANYYRGHWLNGRASSRSLASVVAEICRSADLEAFDVEKLYGAVRGYTVSGVGDARAALQPLMLAHGFEAVERDGGVTFLMRDGKAGLTLDPELLVEGDGDVPALELTRGSEVEVAGRVRVGFVEADGDFIAASEESVFPDNTTPAIAETELPLLMTRAEGRQATERWLAEARIAQQTARFTLPLSQYGIGAGDVVRIPTATGAESYRIDRVEETEVRSVEAVRVDPEAYVPSDITDSPGRFQRYIPPAPVFAQFLDLPLITGEELAYAPRIAVTADPWPGPLAVYSGEEDGDFELTTTRSLQAVIGVTETDLAAAPAGVWDDGPALRVSLLSGALSSVSEAQVLSGANYAAIGDGTADGWEIVQFAEAELVAENTYLLRRRLRGQAGTDALAPASWPAGSTFVLLDSAVDPIEFSAAMRGRARRYRIGPHSLPHDDDSYIEQSETVLGAGLRPLSPCHLVARRGAGGLTVSWIRRTRIEGDSWETPEVPVGEEREQYLIRLRKDGALVREELVGTPAWTYSAADQLADGIDGPVDISVAQVSAVYGGGLAASLTTTL</sequence>
<dbReference type="RefSeq" id="WP_092078156.1">
    <property type="nucleotide sequence ID" value="NZ_FOYI01000003.1"/>
</dbReference>
<evidence type="ECO:0000259" key="4">
    <source>
        <dbReference type="Pfam" id="PF23666"/>
    </source>
</evidence>
<feature type="domain" description="GTA TIM-barrel-like" evidence="2">
    <location>
        <begin position="455"/>
        <end position="751"/>
    </location>
</feature>
<name>A0A1I6DGW8_9RHOB</name>
<dbReference type="InterPro" id="IPR025195">
    <property type="entry name" value="GTA_TIM_dom"/>
</dbReference>
<gene>
    <name evidence="5" type="ORF">SAMN04515673_103228</name>
</gene>
<evidence type="ECO:0000256" key="1">
    <source>
        <dbReference type="SAM" id="MobiDB-lite"/>
    </source>
</evidence>
<dbReference type="InterPro" id="IPR032876">
    <property type="entry name" value="J_dom"/>
</dbReference>
<organism evidence="5 6">
    <name type="scientific">Poseidonocella sedimentorum</name>
    <dbReference type="NCBI Taxonomy" id="871652"/>
    <lineage>
        <taxon>Bacteria</taxon>
        <taxon>Pseudomonadati</taxon>
        <taxon>Pseudomonadota</taxon>
        <taxon>Alphaproteobacteria</taxon>
        <taxon>Rhodobacterales</taxon>
        <taxon>Roseobacteraceae</taxon>
        <taxon>Poseidonocella</taxon>
    </lineage>
</organism>
<dbReference type="CDD" id="cd19607">
    <property type="entry name" value="GTA_TIM-barrel-like"/>
    <property type="match status" value="1"/>
</dbReference>
<feature type="domain" description="Tip attachment protein J" evidence="3">
    <location>
        <begin position="812"/>
        <end position="972"/>
    </location>
</feature>
<dbReference type="EMBL" id="FOYI01000003">
    <property type="protein sequence ID" value="SFR04720.1"/>
    <property type="molecule type" value="Genomic_DNA"/>
</dbReference>
<feature type="domain" description="Rcc01698-like C-terminal" evidence="4">
    <location>
        <begin position="1063"/>
        <end position="1163"/>
    </location>
</feature>
<protein>
    <submittedName>
        <fullName evidence="5">Putative phage tail protein</fullName>
    </submittedName>
</protein>
<evidence type="ECO:0000313" key="6">
    <source>
        <dbReference type="Proteomes" id="UP000199302"/>
    </source>
</evidence>
<dbReference type="OrthoDB" id="8445115at2"/>
<dbReference type="SUPFAM" id="SSF51445">
    <property type="entry name" value="(Trans)glycosidases"/>
    <property type="match status" value="1"/>
</dbReference>
<dbReference type="Proteomes" id="UP000199302">
    <property type="component" value="Unassembled WGS sequence"/>
</dbReference>
<feature type="region of interest" description="Disordered" evidence="1">
    <location>
        <begin position="677"/>
        <end position="697"/>
    </location>
</feature>
<accession>A0A1I6DGW8</accession>
<evidence type="ECO:0000259" key="3">
    <source>
        <dbReference type="Pfam" id="PF13550"/>
    </source>
</evidence>
<reference evidence="5 6" key="1">
    <citation type="submission" date="2016-10" db="EMBL/GenBank/DDBJ databases">
        <authorList>
            <person name="de Groot N.N."/>
        </authorList>
    </citation>
    <scope>NUCLEOTIDE SEQUENCE [LARGE SCALE GENOMIC DNA]</scope>
    <source>
        <strain evidence="6">KMM 9023,NRIC 0796,JCM 17311,KCTC 23692</strain>
    </source>
</reference>
<keyword evidence="6" id="KW-1185">Reference proteome</keyword>
<proteinExistence type="predicted"/>
<dbReference type="STRING" id="871652.SAMN04515673_103228"/>
<dbReference type="Pfam" id="PF13547">
    <property type="entry name" value="GTA_TIM"/>
    <property type="match status" value="1"/>
</dbReference>
<evidence type="ECO:0000259" key="2">
    <source>
        <dbReference type="Pfam" id="PF13547"/>
    </source>
</evidence>
<dbReference type="Pfam" id="PF23666">
    <property type="entry name" value="Rcc01698_C"/>
    <property type="match status" value="1"/>
</dbReference>
<dbReference type="InterPro" id="IPR017853">
    <property type="entry name" value="GH"/>
</dbReference>
<dbReference type="Pfam" id="PF13550">
    <property type="entry name" value="Phage-tail_3"/>
    <property type="match status" value="1"/>
</dbReference>
<dbReference type="Gene3D" id="3.20.20.80">
    <property type="entry name" value="Glycosidases"/>
    <property type="match status" value="1"/>
</dbReference>
<evidence type="ECO:0000313" key="5">
    <source>
        <dbReference type="EMBL" id="SFR04720.1"/>
    </source>
</evidence>
<dbReference type="InterPro" id="IPR056490">
    <property type="entry name" value="Rcc01698_C"/>
</dbReference>